<dbReference type="CDD" id="cd18235">
    <property type="entry name" value="BTB_POZ_KLHL2-like"/>
    <property type="match status" value="1"/>
</dbReference>
<evidence type="ECO:0000313" key="10">
    <source>
        <dbReference type="Proteomes" id="UP000593567"/>
    </source>
</evidence>
<dbReference type="Pfam" id="PF00651">
    <property type="entry name" value="BTB"/>
    <property type="match status" value="1"/>
</dbReference>
<feature type="region of interest" description="Disordered" evidence="7">
    <location>
        <begin position="1"/>
        <end position="55"/>
    </location>
</feature>
<dbReference type="PIRSF" id="PIRSF037037">
    <property type="entry name" value="Kelch-like_protein_gigaxonin"/>
    <property type="match status" value="1"/>
</dbReference>
<dbReference type="Gene3D" id="1.25.40.420">
    <property type="match status" value="1"/>
</dbReference>
<dbReference type="InterPro" id="IPR011333">
    <property type="entry name" value="SKP1/BTB/POZ_sf"/>
</dbReference>
<dbReference type="SMART" id="SM00875">
    <property type="entry name" value="BACK"/>
    <property type="match status" value="1"/>
</dbReference>
<dbReference type="FunFam" id="1.25.40.420:FF:000001">
    <property type="entry name" value="Kelch-like family member 12"/>
    <property type="match status" value="1"/>
</dbReference>
<feature type="domain" description="BTB" evidence="8">
    <location>
        <begin position="106"/>
        <end position="173"/>
    </location>
</feature>
<accession>A0A7J7IZR3</accession>
<dbReference type="SMART" id="SM00612">
    <property type="entry name" value="Kelch"/>
    <property type="match status" value="6"/>
</dbReference>
<keyword evidence="2" id="KW-0880">Kelch repeat</keyword>
<dbReference type="OrthoDB" id="45365at2759"/>
<comment type="caution">
    <text evidence="9">The sequence shown here is derived from an EMBL/GenBank/DDBJ whole genome shotgun (WGS) entry which is preliminary data.</text>
</comment>
<dbReference type="PRINTS" id="PR00501">
    <property type="entry name" value="KELCHREPEAT"/>
</dbReference>
<proteinExistence type="predicted"/>
<dbReference type="Pfam" id="PF01344">
    <property type="entry name" value="Kelch_1"/>
    <property type="match status" value="2"/>
</dbReference>
<dbReference type="InterPro" id="IPR011705">
    <property type="entry name" value="BACK"/>
</dbReference>
<dbReference type="FunFam" id="2.120.10.80:FF:000002">
    <property type="entry name" value="Kelch-like family member 2"/>
    <property type="match status" value="1"/>
</dbReference>
<name>A0A7J7IZR3_BUGNE</name>
<organism evidence="9 10">
    <name type="scientific">Bugula neritina</name>
    <name type="common">Brown bryozoan</name>
    <name type="synonym">Sertularia neritina</name>
    <dbReference type="NCBI Taxonomy" id="10212"/>
    <lineage>
        <taxon>Eukaryota</taxon>
        <taxon>Metazoa</taxon>
        <taxon>Spiralia</taxon>
        <taxon>Lophotrochozoa</taxon>
        <taxon>Bryozoa</taxon>
        <taxon>Gymnolaemata</taxon>
        <taxon>Cheilostomatida</taxon>
        <taxon>Flustrina</taxon>
        <taxon>Buguloidea</taxon>
        <taxon>Bugulidae</taxon>
        <taxon>Bugula</taxon>
    </lineage>
</organism>
<evidence type="ECO:0000313" key="9">
    <source>
        <dbReference type="EMBL" id="KAF6019402.1"/>
    </source>
</evidence>
<keyword evidence="3" id="KW-0963">Cytoplasm</keyword>
<dbReference type="GO" id="GO:0005856">
    <property type="term" value="C:cytoskeleton"/>
    <property type="evidence" value="ECO:0007669"/>
    <property type="project" value="UniProtKB-SubCell"/>
</dbReference>
<evidence type="ECO:0000256" key="4">
    <source>
        <dbReference type="ARBA" id="ARBA00022737"/>
    </source>
</evidence>
<evidence type="ECO:0000259" key="8">
    <source>
        <dbReference type="PROSITE" id="PS50097"/>
    </source>
</evidence>
<dbReference type="Gene3D" id="2.120.10.80">
    <property type="entry name" value="Kelch-type beta propeller"/>
    <property type="match status" value="1"/>
</dbReference>
<dbReference type="Gene3D" id="3.30.710.10">
    <property type="entry name" value="Potassium Channel Kv1.1, Chain A"/>
    <property type="match status" value="1"/>
</dbReference>
<dbReference type="InterPro" id="IPR000210">
    <property type="entry name" value="BTB/POZ_dom"/>
</dbReference>
<reference evidence="9" key="1">
    <citation type="submission" date="2020-06" db="EMBL/GenBank/DDBJ databases">
        <title>Draft genome of Bugula neritina, a colonial animal packing powerful symbionts and potential medicines.</title>
        <authorList>
            <person name="Rayko M."/>
        </authorList>
    </citation>
    <scope>NUCLEOTIDE SEQUENCE [LARGE SCALE GENOMIC DNA]</scope>
    <source>
        <strain evidence="9">Kwan_BN1</strain>
    </source>
</reference>
<gene>
    <name evidence="9" type="ORF">EB796_022292</name>
</gene>
<feature type="compositionally biased region" description="Low complexity" evidence="7">
    <location>
        <begin position="16"/>
        <end position="25"/>
    </location>
</feature>
<evidence type="ECO:0000256" key="5">
    <source>
        <dbReference type="ARBA" id="ARBA00023203"/>
    </source>
</evidence>
<dbReference type="GO" id="GO:0003779">
    <property type="term" value="F:actin binding"/>
    <property type="evidence" value="ECO:0007669"/>
    <property type="project" value="UniProtKB-KW"/>
</dbReference>
<evidence type="ECO:0000256" key="2">
    <source>
        <dbReference type="ARBA" id="ARBA00022441"/>
    </source>
</evidence>
<evidence type="ECO:0000256" key="7">
    <source>
        <dbReference type="SAM" id="MobiDB-lite"/>
    </source>
</evidence>
<dbReference type="InterPro" id="IPR017096">
    <property type="entry name" value="BTB-kelch_protein"/>
</dbReference>
<evidence type="ECO:0000256" key="1">
    <source>
        <dbReference type="ARBA" id="ARBA00004245"/>
    </source>
</evidence>
<dbReference type="FunFam" id="3.30.710.10:FF:000001">
    <property type="entry name" value="Kelch-like family member 20"/>
    <property type="match status" value="1"/>
</dbReference>
<dbReference type="Pfam" id="PF07707">
    <property type="entry name" value="BACK"/>
    <property type="match status" value="1"/>
</dbReference>
<dbReference type="PANTHER" id="PTHR24412">
    <property type="entry name" value="KELCH PROTEIN"/>
    <property type="match status" value="1"/>
</dbReference>
<dbReference type="PROSITE" id="PS50097">
    <property type="entry name" value="BTB"/>
    <property type="match status" value="1"/>
</dbReference>
<keyword evidence="10" id="KW-1185">Reference proteome</keyword>
<evidence type="ECO:0000256" key="3">
    <source>
        <dbReference type="ARBA" id="ARBA00022490"/>
    </source>
</evidence>
<dbReference type="Proteomes" id="UP000593567">
    <property type="component" value="Unassembled WGS sequence"/>
</dbReference>
<dbReference type="PANTHER" id="PTHR24412:SF466">
    <property type="entry name" value="RING CANAL KELCH PROTEIN"/>
    <property type="match status" value="1"/>
</dbReference>
<dbReference type="SUPFAM" id="SSF54695">
    <property type="entry name" value="POZ domain"/>
    <property type="match status" value="1"/>
</dbReference>
<comment type="subcellular location">
    <subcellularLocation>
        <location evidence="1">Cytoplasm</location>
        <location evidence="1">Cytoskeleton</location>
    </subcellularLocation>
</comment>
<dbReference type="SUPFAM" id="SSF117281">
    <property type="entry name" value="Kelch motif"/>
    <property type="match status" value="2"/>
</dbReference>
<dbReference type="Pfam" id="PF24681">
    <property type="entry name" value="Kelch_KLHDC2_KLHL20_DRC7"/>
    <property type="match status" value="1"/>
</dbReference>
<keyword evidence="4" id="KW-0677">Repeat</keyword>
<dbReference type="InterPro" id="IPR015915">
    <property type="entry name" value="Kelch-typ_b-propeller"/>
</dbReference>
<dbReference type="SMART" id="SM00225">
    <property type="entry name" value="BTB"/>
    <property type="match status" value="1"/>
</dbReference>
<protein>
    <submittedName>
        <fullName evidence="9">Kel</fullName>
    </submittedName>
</protein>
<sequence>MDISIQSFHMEDESEAAQGQTTATGNASLGASRESPALSETPVRPRSAPSHNVASSIRKEFRKGALQKEVDASCPLKAAKPVYRHQHHSKKAFAEFNKLRRENLLCDVVLIADEQELQAHKAVLSACSPYFYAMFTCELAESNSNRITLQEVDGNALVQLIDFVYTSEIQVTEDNVQTLLPAANLLQLSQVEEACCDFLQSQLHPSNSLGFSAFADLHNCRELLLCCTQYTEQHFNEVVTHDEFMHLTLPQLVKLISSDRLSVKNESQVYEAVLSWVKYDFKKRSQHFGHIMEYVRLPLVTQEYLVKVEEEELVKGDTKCKDYLIEALKYHLMKGNENMSLVTPRTKRRTPVGLPKVLLVLGGQAPKAIRSVEVYDFKDERWNQVSEMLTRRCRCGVAVVNNQVYVCGGFNGSLRVRTVDVYDPVKDVWTTVQPMEARRSTLGAAVLDNMVYAVGGFDGSSGLNSVECYDPEVKEWRTIANMSTRRSSVGVAVVRDLLYAVGGYDGASRHCLASVECYDAKQDSWATVAEMSCRRSGAGVGVVDGLLYAIGGHDGPLVRKSVEVLNPELNIWTQVADMHCCRRNAGVVANGGLLYVIGGDDGSTNLNSVESYDPKSNTWTLLPMVMTTGRSYAGVAVVDKNC</sequence>
<dbReference type="AlphaFoldDB" id="A0A7J7IZR3"/>
<keyword evidence="6" id="KW-0206">Cytoskeleton</keyword>
<dbReference type="EMBL" id="VXIV02003233">
    <property type="protein sequence ID" value="KAF6019402.1"/>
    <property type="molecule type" value="Genomic_DNA"/>
</dbReference>
<dbReference type="InterPro" id="IPR006652">
    <property type="entry name" value="Kelch_1"/>
</dbReference>
<evidence type="ECO:0000256" key="6">
    <source>
        <dbReference type="ARBA" id="ARBA00023212"/>
    </source>
</evidence>
<keyword evidence="5" id="KW-0009">Actin-binding</keyword>